<sequence>MRVLLTAQMDTAKGNQAIKDKRLAEIMKTALGSLQPEAAYFGAKDGCRTAFIVFDLKDVSDIPKVAEPFFMELDAKIEFIPVMDFNDVQSGLGKVG</sequence>
<dbReference type="OrthoDB" id="120749at2"/>
<reference evidence="1 2" key="1">
    <citation type="submission" date="2018-06" db="EMBL/GenBank/DDBJ databases">
        <title>Streptacidiphilus pinicola sp. nov., isolated from pine grove soil.</title>
        <authorList>
            <person name="Roh S.G."/>
            <person name="Park S."/>
            <person name="Kim M.-K."/>
            <person name="Yun B.-R."/>
            <person name="Park J."/>
            <person name="Kim M.J."/>
            <person name="Kim Y.S."/>
            <person name="Kim S.B."/>
        </authorList>
    </citation>
    <scope>NUCLEOTIDE SEQUENCE [LARGE SCALE GENOMIC DNA]</scope>
    <source>
        <strain evidence="1 2">MMS16-CNU450</strain>
    </source>
</reference>
<evidence type="ECO:0000313" key="1">
    <source>
        <dbReference type="EMBL" id="RAG86490.1"/>
    </source>
</evidence>
<accession>A0A2X0KIB5</accession>
<keyword evidence="2" id="KW-1185">Reference proteome</keyword>
<gene>
    <name evidence="1" type="ORF">DN069_06690</name>
</gene>
<evidence type="ECO:0008006" key="3">
    <source>
        <dbReference type="Google" id="ProtNLM"/>
    </source>
</evidence>
<evidence type="ECO:0000313" key="2">
    <source>
        <dbReference type="Proteomes" id="UP000248889"/>
    </source>
</evidence>
<name>A0A2X0KIB5_9ACTN</name>
<dbReference type="RefSeq" id="WP_111499903.1">
    <property type="nucleotide sequence ID" value="NZ_QKYN01000027.1"/>
</dbReference>
<organism evidence="1 2">
    <name type="scientific">Streptacidiphilus pinicola</name>
    <dbReference type="NCBI Taxonomy" id="2219663"/>
    <lineage>
        <taxon>Bacteria</taxon>
        <taxon>Bacillati</taxon>
        <taxon>Actinomycetota</taxon>
        <taxon>Actinomycetes</taxon>
        <taxon>Kitasatosporales</taxon>
        <taxon>Streptomycetaceae</taxon>
        <taxon>Streptacidiphilus</taxon>
    </lineage>
</organism>
<comment type="caution">
    <text evidence="1">The sequence shown here is derived from an EMBL/GenBank/DDBJ whole genome shotgun (WGS) entry which is preliminary data.</text>
</comment>
<proteinExistence type="predicted"/>
<dbReference type="Proteomes" id="UP000248889">
    <property type="component" value="Unassembled WGS sequence"/>
</dbReference>
<protein>
    <recommendedName>
        <fullName evidence="3">DUF3303 domain-containing protein</fullName>
    </recommendedName>
</protein>
<dbReference type="AlphaFoldDB" id="A0A2X0KIB5"/>
<dbReference type="EMBL" id="QKYN01000027">
    <property type="protein sequence ID" value="RAG86490.1"/>
    <property type="molecule type" value="Genomic_DNA"/>
</dbReference>